<dbReference type="InterPro" id="IPR050109">
    <property type="entry name" value="HTH-type_TetR-like_transc_reg"/>
</dbReference>
<dbReference type="RefSeq" id="WP_379865439.1">
    <property type="nucleotide sequence ID" value="NZ_JBHTBW010000040.1"/>
</dbReference>
<name>A0ABW2RLU2_9BACL</name>
<organism evidence="4 5">
    <name type="scientific">Laceyella putida</name>
    <dbReference type="NCBI Taxonomy" id="110101"/>
    <lineage>
        <taxon>Bacteria</taxon>
        <taxon>Bacillati</taxon>
        <taxon>Bacillota</taxon>
        <taxon>Bacilli</taxon>
        <taxon>Bacillales</taxon>
        <taxon>Thermoactinomycetaceae</taxon>
        <taxon>Laceyella</taxon>
    </lineage>
</organism>
<comment type="caution">
    <text evidence="4">The sequence shown here is derived from an EMBL/GenBank/DDBJ whole genome shotgun (WGS) entry which is preliminary data.</text>
</comment>
<proteinExistence type="predicted"/>
<evidence type="ECO:0000259" key="3">
    <source>
        <dbReference type="PROSITE" id="PS50977"/>
    </source>
</evidence>
<dbReference type="EMBL" id="JBHTBW010000040">
    <property type="protein sequence ID" value="MFC7441908.1"/>
    <property type="molecule type" value="Genomic_DNA"/>
</dbReference>
<sequence>MEDKKSWDEWVESVAAEYGLDLEKSKITEKQKRILDAAIQVFAEKGYSGTSTSEIAERAGVAEATIFKHYRTKKGLLLRLVIPAFAKVASPIIYKGVVQLLDQDKPMQEIMKDVILDRVQLVERHGQIFRVILVESLFHPELREALIDHVFRNVYTIASQKITELQQKGKLRQDLPEHVIIRGVIGSAFSYLIARNIVPQYLAQGTEEEEVAWTAEILMHGLAAKPDSGE</sequence>
<evidence type="ECO:0000313" key="4">
    <source>
        <dbReference type="EMBL" id="MFC7441908.1"/>
    </source>
</evidence>
<dbReference type="SUPFAM" id="SSF46689">
    <property type="entry name" value="Homeodomain-like"/>
    <property type="match status" value="1"/>
</dbReference>
<accession>A0ABW2RLU2</accession>
<dbReference type="PROSITE" id="PS50977">
    <property type="entry name" value="HTH_TETR_2"/>
    <property type="match status" value="1"/>
</dbReference>
<dbReference type="InterPro" id="IPR036271">
    <property type="entry name" value="Tet_transcr_reg_TetR-rel_C_sf"/>
</dbReference>
<feature type="DNA-binding region" description="H-T-H motif" evidence="2">
    <location>
        <begin position="51"/>
        <end position="70"/>
    </location>
</feature>
<evidence type="ECO:0000256" key="2">
    <source>
        <dbReference type="PROSITE-ProRule" id="PRU00335"/>
    </source>
</evidence>
<dbReference type="PANTHER" id="PTHR30055">
    <property type="entry name" value="HTH-TYPE TRANSCRIPTIONAL REGULATOR RUTR"/>
    <property type="match status" value="1"/>
</dbReference>
<dbReference type="Gene3D" id="1.10.357.10">
    <property type="entry name" value="Tetracycline Repressor, domain 2"/>
    <property type="match status" value="1"/>
</dbReference>
<keyword evidence="1 2" id="KW-0238">DNA-binding</keyword>
<evidence type="ECO:0000256" key="1">
    <source>
        <dbReference type="ARBA" id="ARBA00023125"/>
    </source>
</evidence>
<keyword evidence="5" id="KW-1185">Reference proteome</keyword>
<dbReference type="PRINTS" id="PR00455">
    <property type="entry name" value="HTHTETR"/>
</dbReference>
<dbReference type="SUPFAM" id="SSF48498">
    <property type="entry name" value="Tetracyclin repressor-like, C-terminal domain"/>
    <property type="match status" value="1"/>
</dbReference>
<feature type="domain" description="HTH tetR-type" evidence="3">
    <location>
        <begin position="28"/>
        <end position="88"/>
    </location>
</feature>
<dbReference type="InterPro" id="IPR001647">
    <property type="entry name" value="HTH_TetR"/>
</dbReference>
<reference evidence="5" key="1">
    <citation type="journal article" date="2019" name="Int. J. Syst. Evol. Microbiol.">
        <title>The Global Catalogue of Microorganisms (GCM) 10K type strain sequencing project: providing services to taxonomists for standard genome sequencing and annotation.</title>
        <authorList>
            <consortium name="The Broad Institute Genomics Platform"/>
            <consortium name="The Broad Institute Genome Sequencing Center for Infectious Disease"/>
            <person name="Wu L."/>
            <person name="Ma J."/>
        </authorList>
    </citation>
    <scope>NUCLEOTIDE SEQUENCE [LARGE SCALE GENOMIC DNA]</scope>
    <source>
        <strain evidence="5">CGMCC 1.12942</strain>
    </source>
</reference>
<evidence type="ECO:0000313" key="5">
    <source>
        <dbReference type="Proteomes" id="UP001596500"/>
    </source>
</evidence>
<dbReference type="Pfam" id="PF00440">
    <property type="entry name" value="TetR_N"/>
    <property type="match status" value="1"/>
</dbReference>
<dbReference type="PANTHER" id="PTHR30055:SF222">
    <property type="entry name" value="REGULATORY PROTEIN"/>
    <property type="match status" value="1"/>
</dbReference>
<gene>
    <name evidence="4" type="ORF">ACFQNG_12475</name>
</gene>
<dbReference type="Proteomes" id="UP001596500">
    <property type="component" value="Unassembled WGS sequence"/>
</dbReference>
<protein>
    <submittedName>
        <fullName evidence="4">TetR/AcrR family transcriptional regulator</fullName>
    </submittedName>
</protein>
<dbReference type="InterPro" id="IPR009057">
    <property type="entry name" value="Homeodomain-like_sf"/>
</dbReference>